<keyword evidence="3" id="KW-1185">Reference proteome</keyword>
<evidence type="ECO:0000313" key="3">
    <source>
        <dbReference type="Proteomes" id="UP000652847"/>
    </source>
</evidence>
<evidence type="ECO:0000259" key="1">
    <source>
        <dbReference type="Pfam" id="PF03050"/>
    </source>
</evidence>
<proteinExistence type="predicted"/>
<dbReference type="Pfam" id="PF03050">
    <property type="entry name" value="DDE_Tnp_IS66"/>
    <property type="match status" value="1"/>
</dbReference>
<accession>A0A8I0AKN0</accession>
<reference evidence="2 3" key="1">
    <citation type="submission" date="2020-08" db="EMBL/GenBank/DDBJ databases">
        <title>Genome public.</title>
        <authorList>
            <person name="Liu C."/>
            <person name="Sun Q."/>
        </authorList>
    </citation>
    <scope>NUCLEOTIDE SEQUENCE [LARGE SCALE GENOMIC DNA]</scope>
    <source>
        <strain evidence="2 3">BX17</strain>
    </source>
</reference>
<dbReference type="InterPro" id="IPR004291">
    <property type="entry name" value="Transposase_IS66_central"/>
</dbReference>
<sequence>MIYLLADANSRRKELFLRDADVKFYNNDSERNLRKCKTHQKMSDGFRKESGSKLYCDIMSVIETCKKMQILESIYIIFAGKRAIYCPVYF</sequence>
<protein>
    <submittedName>
        <fullName evidence="2">Transposase</fullName>
    </submittedName>
</protein>
<dbReference type="EMBL" id="JACOOT010000032">
    <property type="protein sequence ID" value="MBC5652128.1"/>
    <property type="molecule type" value="Genomic_DNA"/>
</dbReference>
<feature type="domain" description="Transposase IS66 central" evidence="1">
    <location>
        <begin position="12"/>
        <end position="52"/>
    </location>
</feature>
<evidence type="ECO:0000313" key="2">
    <source>
        <dbReference type="EMBL" id="MBC5652128.1"/>
    </source>
</evidence>
<dbReference type="AlphaFoldDB" id="A0A8I0AKN0"/>
<dbReference type="Proteomes" id="UP000652847">
    <property type="component" value="Unassembled WGS sequence"/>
</dbReference>
<comment type="caution">
    <text evidence="2">The sequence shown here is derived from an EMBL/GenBank/DDBJ whole genome shotgun (WGS) entry which is preliminary data.</text>
</comment>
<organism evidence="2 3">
    <name type="scientific">Blautia segnis</name>
    <dbReference type="NCBI Taxonomy" id="2763030"/>
    <lineage>
        <taxon>Bacteria</taxon>
        <taxon>Bacillati</taxon>
        <taxon>Bacillota</taxon>
        <taxon>Clostridia</taxon>
        <taxon>Lachnospirales</taxon>
        <taxon>Lachnospiraceae</taxon>
        <taxon>Blautia</taxon>
    </lineage>
</organism>
<gene>
    <name evidence="2" type="ORF">H8S54_13690</name>
</gene>
<name>A0A8I0AKN0_9FIRM</name>